<feature type="compositionally biased region" description="Basic and acidic residues" evidence="1">
    <location>
        <begin position="94"/>
        <end position="107"/>
    </location>
</feature>
<sequence>MLTVSCELSISTKDAMGLLYITIDWIDSDEEVRVRVLVRNSLKAMSGKENAYPRLPSMGIGAAMLHHHAAAANKQATQETAPRLTKGNLNMPHMTKEEPLKPPKNPREMMESNKVNYKEPVEKFVKAQTSQDKGNGETMAKLLKAPLAQSTLKVSLPVKLQKTRPNSEGSPVTEHSLKEQTKTKNHVGATSIPSQQTTNGDSVNTPRNEHSAKSESGGSKKEAGDTGRKLDSLVGRSARRFILVSHVVLLQPTKGNKTRWDGALYPFRRTIWVHAVSLREEIVLYLRYEVPGLGIGGYDQLTPAALAWNCYLQPGQGPGVCFLKFRPPAPVLAAGTSLLVPGLVLPDQLSSNRGWYSDARNTGEATRSSSRPEEGCPQYLLGLPCDLTLGIHWRSPSNRRMDIAAWRMDPPDIS</sequence>
<proteinExistence type="predicted"/>
<feature type="compositionally biased region" description="Basic and acidic residues" evidence="1">
    <location>
        <begin position="207"/>
        <end position="228"/>
    </location>
</feature>
<organism evidence="2">
    <name type="scientific">Timema monikensis</name>
    <dbReference type="NCBI Taxonomy" id="170555"/>
    <lineage>
        <taxon>Eukaryota</taxon>
        <taxon>Metazoa</taxon>
        <taxon>Ecdysozoa</taxon>
        <taxon>Arthropoda</taxon>
        <taxon>Hexapoda</taxon>
        <taxon>Insecta</taxon>
        <taxon>Pterygota</taxon>
        <taxon>Neoptera</taxon>
        <taxon>Polyneoptera</taxon>
        <taxon>Phasmatodea</taxon>
        <taxon>Timematodea</taxon>
        <taxon>Timematoidea</taxon>
        <taxon>Timematidae</taxon>
        <taxon>Timema</taxon>
    </lineage>
</organism>
<dbReference type="EMBL" id="OB794855">
    <property type="protein sequence ID" value="CAD7431207.1"/>
    <property type="molecule type" value="Genomic_DNA"/>
</dbReference>
<reference evidence="2" key="1">
    <citation type="submission" date="2020-11" db="EMBL/GenBank/DDBJ databases">
        <authorList>
            <person name="Tran Van P."/>
        </authorList>
    </citation>
    <scope>NUCLEOTIDE SEQUENCE</scope>
</reference>
<gene>
    <name evidence="2" type="ORF">TMSB3V08_LOCUS7948</name>
</gene>
<feature type="region of interest" description="Disordered" evidence="1">
    <location>
        <begin position="156"/>
        <end position="228"/>
    </location>
</feature>
<accession>A0A7R9EEL5</accession>
<protein>
    <submittedName>
        <fullName evidence="2">Uncharacterized protein</fullName>
    </submittedName>
</protein>
<feature type="compositionally biased region" description="Polar residues" evidence="1">
    <location>
        <begin position="191"/>
        <end position="206"/>
    </location>
</feature>
<dbReference type="AlphaFoldDB" id="A0A7R9EEL5"/>
<evidence type="ECO:0000256" key="1">
    <source>
        <dbReference type="SAM" id="MobiDB-lite"/>
    </source>
</evidence>
<name>A0A7R9EEL5_9NEOP</name>
<evidence type="ECO:0000313" key="2">
    <source>
        <dbReference type="EMBL" id="CAD7431207.1"/>
    </source>
</evidence>
<feature type="region of interest" description="Disordered" evidence="1">
    <location>
        <begin position="85"/>
        <end position="107"/>
    </location>
</feature>